<dbReference type="CDD" id="cd13603">
    <property type="entry name" value="PBP2_TRAP_Siap_TeaA_like"/>
    <property type="match status" value="1"/>
</dbReference>
<dbReference type="InterPro" id="IPR004682">
    <property type="entry name" value="TRAP_DctP"/>
</dbReference>
<accession>A0AAJ2EZN0</accession>
<keyword evidence="1 2" id="KW-0732">Signal</keyword>
<dbReference type="PANTHER" id="PTHR33376">
    <property type="match status" value="1"/>
</dbReference>
<dbReference type="GO" id="GO:0055085">
    <property type="term" value="P:transmembrane transport"/>
    <property type="evidence" value="ECO:0007669"/>
    <property type="project" value="InterPro"/>
</dbReference>
<dbReference type="InterPro" id="IPR018389">
    <property type="entry name" value="DctP_fam"/>
</dbReference>
<dbReference type="RefSeq" id="WP_309758449.1">
    <property type="nucleotide sequence ID" value="NZ_JAVJAF010000001.1"/>
</dbReference>
<evidence type="ECO:0000256" key="2">
    <source>
        <dbReference type="SAM" id="SignalP"/>
    </source>
</evidence>
<evidence type="ECO:0000313" key="4">
    <source>
        <dbReference type="Proteomes" id="UP001268036"/>
    </source>
</evidence>
<name>A0AAJ2EZN0_9PSED</name>
<evidence type="ECO:0000256" key="1">
    <source>
        <dbReference type="ARBA" id="ARBA00022729"/>
    </source>
</evidence>
<dbReference type="GO" id="GO:0030288">
    <property type="term" value="C:outer membrane-bounded periplasmic space"/>
    <property type="evidence" value="ECO:0007669"/>
    <property type="project" value="InterPro"/>
</dbReference>
<comment type="caution">
    <text evidence="3">The sequence shown here is derived from an EMBL/GenBank/DDBJ whole genome shotgun (WGS) entry which is preliminary data.</text>
</comment>
<evidence type="ECO:0000313" key="3">
    <source>
        <dbReference type="EMBL" id="MDR6234585.1"/>
    </source>
</evidence>
<organism evidence="3 4">
    <name type="scientific">Pseudomonas oryzihabitans</name>
    <dbReference type="NCBI Taxonomy" id="47885"/>
    <lineage>
        <taxon>Bacteria</taxon>
        <taxon>Pseudomonadati</taxon>
        <taxon>Pseudomonadota</taxon>
        <taxon>Gammaproteobacteria</taxon>
        <taxon>Pseudomonadales</taxon>
        <taxon>Pseudomonadaceae</taxon>
        <taxon>Pseudomonas</taxon>
    </lineage>
</organism>
<protein>
    <submittedName>
        <fullName evidence="3">Tripartite ATP-independent transporter DctP family solute receptor</fullName>
    </submittedName>
</protein>
<dbReference type="NCBIfam" id="NF037995">
    <property type="entry name" value="TRAP_S1"/>
    <property type="match status" value="1"/>
</dbReference>
<dbReference type="EMBL" id="JAVJAF010000001">
    <property type="protein sequence ID" value="MDR6234585.1"/>
    <property type="molecule type" value="Genomic_DNA"/>
</dbReference>
<dbReference type="InterPro" id="IPR038404">
    <property type="entry name" value="TRAP_DctP_sf"/>
</dbReference>
<keyword evidence="3" id="KW-0675">Receptor</keyword>
<gene>
    <name evidence="3" type="ORF">QE440_002326</name>
</gene>
<dbReference type="AlphaFoldDB" id="A0AAJ2EZN0"/>
<dbReference type="Proteomes" id="UP001268036">
    <property type="component" value="Unassembled WGS sequence"/>
</dbReference>
<dbReference type="Pfam" id="PF03480">
    <property type="entry name" value="DctP"/>
    <property type="match status" value="1"/>
</dbReference>
<dbReference type="PANTHER" id="PTHR33376:SF2">
    <property type="entry name" value="DICARBOXYLATE-BINDING PERIPLASMIC PROTEIN"/>
    <property type="match status" value="1"/>
</dbReference>
<dbReference type="Gene3D" id="3.40.190.170">
    <property type="entry name" value="Bacterial extracellular solute-binding protein, family 7"/>
    <property type="match status" value="1"/>
</dbReference>
<dbReference type="GO" id="GO:0030246">
    <property type="term" value="F:carbohydrate binding"/>
    <property type="evidence" value="ECO:0007669"/>
    <property type="project" value="TreeGrafter"/>
</dbReference>
<dbReference type="PIRSF" id="PIRSF006470">
    <property type="entry name" value="DctB"/>
    <property type="match status" value="1"/>
</dbReference>
<sequence length="333" mass="36145">MPQRRTKARLSWLAIALSTTLGLLDLQSASAARALRLAHASSSDSLINHAVQRFAEELKTESKGELTVKVFPDGQLGDEGPIAEGVGNGSIDIGLGGAVDAIDPRLNVVSLPFLFRDAANVHAFLDGPQGKALLGLGQDHGYVLLGALDSGFRQFANSKHPIVAPADLAGLKIRTPPNPVILATLKQLGALAQSIPFGEVYSALQSGVVDGVEPEIRDFYDQKWFEVAKYLSLSNYIWSANYWFMNKDTYDSLSEPQREALRKAAQDTVTWYRGQLDATYAKVLAELKAKGVQVNSVDTAPFQALVDPVYTRFAGEWGQAFVDQTRSAAREAR</sequence>
<dbReference type="NCBIfam" id="TIGR00787">
    <property type="entry name" value="dctP"/>
    <property type="match status" value="1"/>
</dbReference>
<feature type="chain" id="PRO_5042547170" evidence="2">
    <location>
        <begin position="32"/>
        <end position="333"/>
    </location>
</feature>
<reference evidence="3" key="1">
    <citation type="submission" date="2023-08" db="EMBL/GenBank/DDBJ databases">
        <title>Functional and genomic diversity of the sorghum phyllosphere microbiome.</title>
        <authorList>
            <person name="Shade A."/>
        </authorList>
    </citation>
    <scope>NUCLEOTIDE SEQUENCE</scope>
    <source>
        <strain evidence="3">SORGH_AS_0201</strain>
    </source>
</reference>
<proteinExistence type="predicted"/>
<feature type="signal peptide" evidence="2">
    <location>
        <begin position="1"/>
        <end position="31"/>
    </location>
</feature>